<dbReference type="Pfam" id="PF02627">
    <property type="entry name" value="CMD"/>
    <property type="match status" value="1"/>
</dbReference>
<evidence type="ECO:0000313" key="2">
    <source>
        <dbReference type="EMBL" id="QPB41598.1"/>
    </source>
</evidence>
<gene>
    <name evidence="2" type="ORF">IHV77_06510</name>
</gene>
<dbReference type="PANTHER" id="PTHR33570:SF10">
    <property type="entry name" value="GAMMA-CARBOXYMUCONOLACTONE DECARBOXYLASE"/>
    <property type="match status" value="1"/>
</dbReference>
<dbReference type="EMBL" id="CP063056">
    <property type="protein sequence ID" value="QPB41598.1"/>
    <property type="molecule type" value="Genomic_DNA"/>
</dbReference>
<dbReference type="Gene3D" id="1.20.1290.10">
    <property type="entry name" value="AhpD-like"/>
    <property type="match status" value="1"/>
</dbReference>
<dbReference type="InterPro" id="IPR029032">
    <property type="entry name" value="AhpD-like"/>
</dbReference>
<dbReference type="SUPFAM" id="SSF69118">
    <property type="entry name" value="AhpD-like"/>
    <property type="match status" value="1"/>
</dbReference>
<feature type="domain" description="Carboxymuconolactone decarboxylase-like" evidence="1">
    <location>
        <begin position="34"/>
        <end position="119"/>
    </location>
</feature>
<dbReference type="Proteomes" id="UP000663069">
    <property type="component" value="Chromosome"/>
</dbReference>
<organism evidence="2 3">
    <name type="scientific">Rodentibacter haemolyticus</name>
    <dbReference type="NCBI Taxonomy" id="2778911"/>
    <lineage>
        <taxon>Bacteria</taxon>
        <taxon>Pseudomonadati</taxon>
        <taxon>Pseudomonadota</taxon>
        <taxon>Gammaproteobacteria</taxon>
        <taxon>Pasteurellales</taxon>
        <taxon>Pasteurellaceae</taxon>
        <taxon>Rodentibacter</taxon>
    </lineage>
</organism>
<protein>
    <submittedName>
        <fullName evidence="2">Carboxymuconolactone decarboxylase family protein</fullName>
    </submittedName>
</protein>
<dbReference type="InterPro" id="IPR052512">
    <property type="entry name" value="4CMD/NDH-1_regulator"/>
</dbReference>
<dbReference type="RefSeq" id="WP_194811196.1">
    <property type="nucleotide sequence ID" value="NZ_CP063056.1"/>
</dbReference>
<dbReference type="InterPro" id="IPR003779">
    <property type="entry name" value="CMD-like"/>
</dbReference>
<name>A0ABX6UW77_9PAST</name>
<proteinExistence type="predicted"/>
<reference evidence="2 3" key="1">
    <citation type="submission" date="2020-10" db="EMBL/GenBank/DDBJ databases">
        <title>Genome Sequencing of Rodentibacter spp. strain DSM111151.</title>
        <authorList>
            <person name="Benga L."/>
            <person name="Lautwein T."/>
        </authorList>
    </citation>
    <scope>NUCLEOTIDE SEQUENCE [LARGE SCALE GENOMIC DNA]</scope>
    <source>
        <strain evidence="2 3">DSM 111151</strain>
    </source>
</reference>
<accession>A0ABX6UW77</accession>
<sequence>MLNEELQQRGLKMLNRIDGKQGEAVMRALENIAPDLGQYIIGFAFGEIYHRPHLDLQQRELITLAALAAQGGCEKQLRVHIHAALNVGLSREQIVETFIHCICYLGFPKVLNAIFVAKEVFNNQCKN</sequence>
<evidence type="ECO:0000259" key="1">
    <source>
        <dbReference type="Pfam" id="PF02627"/>
    </source>
</evidence>
<evidence type="ECO:0000313" key="3">
    <source>
        <dbReference type="Proteomes" id="UP000663069"/>
    </source>
</evidence>
<dbReference type="PANTHER" id="PTHR33570">
    <property type="entry name" value="4-CARBOXYMUCONOLACTONE DECARBOXYLASE FAMILY PROTEIN"/>
    <property type="match status" value="1"/>
</dbReference>
<keyword evidence="3" id="KW-1185">Reference proteome</keyword>